<evidence type="ECO:0000313" key="6">
    <source>
        <dbReference type="Proteomes" id="UP000507222"/>
    </source>
</evidence>
<dbReference type="PANTHER" id="PTHR11474">
    <property type="entry name" value="TYROSINASE FAMILY MEMBER"/>
    <property type="match status" value="1"/>
</dbReference>
<protein>
    <recommendedName>
        <fullName evidence="3">Tyrosinase copper-binding domain-containing protein</fullName>
    </recommendedName>
</protein>
<dbReference type="InterPro" id="IPR050316">
    <property type="entry name" value="Tyrosinase/Hemocyanin"/>
</dbReference>
<dbReference type="InterPro" id="IPR008922">
    <property type="entry name" value="Di-copper_centre_dom_sf"/>
</dbReference>
<dbReference type="Pfam" id="PF00264">
    <property type="entry name" value="Tyrosinase"/>
    <property type="match status" value="1"/>
</dbReference>
<evidence type="ECO:0000256" key="1">
    <source>
        <dbReference type="ARBA" id="ARBA00022723"/>
    </source>
</evidence>
<evidence type="ECO:0000256" key="2">
    <source>
        <dbReference type="SAM" id="MobiDB-lite"/>
    </source>
</evidence>
<feature type="domain" description="Tyrosinase copper-binding" evidence="3">
    <location>
        <begin position="75"/>
        <end position="228"/>
    </location>
</feature>
<dbReference type="Gene3D" id="1.10.1280.10">
    <property type="entry name" value="Di-copper center containing domain from catechol oxidase"/>
    <property type="match status" value="1"/>
</dbReference>
<dbReference type="GO" id="GO:0016491">
    <property type="term" value="F:oxidoreductase activity"/>
    <property type="evidence" value="ECO:0007669"/>
    <property type="project" value="InterPro"/>
</dbReference>
<dbReference type="PANTHER" id="PTHR11474:SF95">
    <property type="entry name" value="POLYPHENOL OXIDASE, CHLOROPLASTIC-LIKE"/>
    <property type="match status" value="1"/>
</dbReference>
<evidence type="ECO:0000313" key="5">
    <source>
        <dbReference type="EMBL" id="CAB4306390.1"/>
    </source>
</evidence>
<dbReference type="PRINTS" id="PR00092">
    <property type="entry name" value="TYROSINASE"/>
</dbReference>
<dbReference type="GO" id="GO:0046872">
    <property type="term" value="F:metal ion binding"/>
    <property type="evidence" value="ECO:0007669"/>
    <property type="project" value="UniProtKB-KW"/>
</dbReference>
<dbReference type="OrthoDB" id="1146788at2759"/>
<dbReference type="SUPFAM" id="SSF48056">
    <property type="entry name" value="Di-copper centre-containing domain"/>
    <property type="match status" value="1"/>
</dbReference>
<accession>A0A6J5WXJ3</accession>
<proteinExistence type="predicted"/>
<evidence type="ECO:0000259" key="3">
    <source>
        <dbReference type="Pfam" id="PF00264"/>
    </source>
</evidence>
<keyword evidence="7" id="KW-1185">Reference proteome</keyword>
<gene>
    <name evidence="4" type="ORF">CURHAP_LOCUS24999</name>
    <name evidence="5" type="ORF">ORAREDHAP_LOCUS24587</name>
</gene>
<dbReference type="AlphaFoldDB" id="A0A6J5WXJ3"/>
<dbReference type="Proteomes" id="UP000507245">
    <property type="component" value="Unassembled WGS sequence"/>
</dbReference>
<reference evidence="7" key="1">
    <citation type="journal article" date="2020" name="Genome Biol.">
        <title>Gamete binning: chromosome-level and haplotype-resolved genome assembly enabled by high-throughput single-cell sequencing of gamete genomes.</title>
        <authorList>
            <person name="Campoy J.A."/>
            <person name="Sun H."/>
            <person name="Goel M."/>
            <person name="Jiao W.-B."/>
            <person name="Folz-Donahue K."/>
            <person name="Wang N."/>
            <person name="Rubio M."/>
            <person name="Liu C."/>
            <person name="Kukat C."/>
            <person name="Ruiz D."/>
            <person name="Huettel B."/>
            <person name="Schneeberger K."/>
        </authorList>
    </citation>
    <scope>NUCLEOTIDE SEQUENCE [LARGE SCALE GENOMIC DNA]</scope>
    <source>
        <strain evidence="7">cv. Rojo Pasion</strain>
    </source>
</reference>
<evidence type="ECO:0000313" key="7">
    <source>
        <dbReference type="Proteomes" id="UP000507245"/>
    </source>
</evidence>
<sequence>MNSYAPKKKTRIDKCQKFISNNKRKKKINFQLPDSPPAVPRTRPAAHNASNDPEYVAKYRLAIALMKGLGDDDPRNFRNQANVHCAYCEGSYHYTMDKKVDGFIDGIPKEIQVHSSWLFYPFHRWYLYFYERILADLIQDPTFALPFWNWDAPEGMYMPAIFEDDPILNPLYDANRNAKQRVLGTVLDLNYHGTDDNTSDDDTIIRNNLFTMHSQMLSISSTDWCSFFGHPYRSGYQPNPGAGNIE</sequence>
<dbReference type="EMBL" id="CAEKDK010000004">
    <property type="protein sequence ID" value="CAB4276007.1"/>
    <property type="molecule type" value="Genomic_DNA"/>
</dbReference>
<dbReference type="InterPro" id="IPR002227">
    <property type="entry name" value="Tyrosinase_Cu-bd"/>
</dbReference>
<evidence type="ECO:0000313" key="4">
    <source>
        <dbReference type="EMBL" id="CAB4276007.1"/>
    </source>
</evidence>
<keyword evidence="1" id="KW-0479">Metal-binding</keyword>
<organism evidence="5 7">
    <name type="scientific">Prunus armeniaca</name>
    <name type="common">Apricot</name>
    <name type="synonym">Armeniaca vulgaris</name>
    <dbReference type="NCBI Taxonomy" id="36596"/>
    <lineage>
        <taxon>Eukaryota</taxon>
        <taxon>Viridiplantae</taxon>
        <taxon>Streptophyta</taxon>
        <taxon>Embryophyta</taxon>
        <taxon>Tracheophyta</taxon>
        <taxon>Spermatophyta</taxon>
        <taxon>Magnoliopsida</taxon>
        <taxon>eudicotyledons</taxon>
        <taxon>Gunneridae</taxon>
        <taxon>Pentapetalae</taxon>
        <taxon>rosids</taxon>
        <taxon>fabids</taxon>
        <taxon>Rosales</taxon>
        <taxon>Rosaceae</taxon>
        <taxon>Amygdaloideae</taxon>
        <taxon>Amygdaleae</taxon>
        <taxon>Prunus</taxon>
    </lineage>
</organism>
<reference evidence="5 6" key="2">
    <citation type="submission" date="2020-05" db="EMBL/GenBank/DDBJ databases">
        <authorList>
            <person name="Campoy J."/>
            <person name="Schneeberger K."/>
            <person name="Spophaly S."/>
        </authorList>
    </citation>
    <scope>NUCLEOTIDE SEQUENCE [LARGE SCALE GENOMIC DNA]</scope>
    <source>
        <strain evidence="5">PruArmRojPasFocal</strain>
    </source>
</reference>
<feature type="region of interest" description="Disordered" evidence="2">
    <location>
        <begin position="29"/>
        <end position="49"/>
    </location>
</feature>
<dbReference type="EMBL" id="CAEKKB010000004">
    <property type="protein sequence ID" value="CAB4306390.1"/>
    <property type="molecule type" value="Genomic_DNA"/>
</dbReference>
<name>A0A6J5WXJ3_PRUAR</name>
<dbReference type="Proteomes" id="UP000507222">
    <property type="component" value="Unassembled WGS sequence"/>
</dbReference>